<evidence type="ECO:0000313" key="2">
    <source>
        <dbReference type="Proteomes" id="UP000770661"/>
    </source>
</evidence>
<accession>A0A8J4XUW5</accession>
<gene>
    <name evidence="1" type="ORF">GWK47_018757</name>
</gene>
<sequence length="161" mass="18093">MLEASSSARYAWYTQTRVPCATLFTSIDGAYSSDTGFTGTVCSLLSSVMNAVQTQSSEEWLTTAQSSCTCDQTSKWTDCKELNTRKFSVKYCLQVYFKTYYTNIKVHQELEDGPKHNPHAAQSEEVAAQEVQNKLDLLRADTEAWYRTIQKCPPLADGESE</sequence>
<keyword evidence="2" id="KW-1185">Reference proteome</keyword>
<reference evidence="1" key="1">
    <citation type="submission" date="2020-07" db="EMBL/GenBank/DDBJ databases">
        <title>The High-quality genome of the commercially important snow crab, Chionoecetes opilio.</title>
        <authorList>
            <person name="Jeong J.-H."/>
            <person name="Ryu S."/>
        </authorList>
    </citation>
    <scope>NUCLEOTIDE SEQUENCE</scope>
    <source>
        <strain evidence="1">MADBK_172401_WGS</strain>
        <tissue evidence="1">Digestive gland</tissue>
    </source>
</reference>
<dbReference type="EMBL" id="JACEEZ010022549">
    <property type="protein sequence ID" value="KAG0712316.1"/>
    <property type="molecule type" value="Genomic_DNA"/>
</dbReference>
<proteinExistence type="predicted"/>
<organism evidence="1 2">
    <name type="scientific">Chionoecetes opilio</name>
    <name type="common">Atlantic snow crab</name>
    <name type="synonym">Cancer opilio</name>
    <dbReference type="NCBI Taxonomy" id="41210"/>
    <lineage>
        <taxon>Eukaryota</taxon>
        <taxon>Metazoa</taxon>
        <taxon>Ecdysozoa</taxon>
        <taxon>Arthropoda</taxon>
        <taxon>Crustacea</taxon>
        <taxon>Multicrustacea</taxon>
        <taxon>Malacostraca</taxon>
        <taxon>Eumalacostraca</taxon>
        <taxon>Eucarida</taxon>
        <taxon>Decapoda</taxon>
        <taxon>Pleocyemata</taxon>
        <taxon>Brachyura</taxon>
        <taxon>Eubrachyura</taxon>
        <taxon>Majoidea</taxon>
        <taxon>Majidae</taxon>
        <taxon>Chionoecetes</taxon>
    </lineage>
</organism>
<dbReference type="Proteomes" id="UP000770661">
    <property type="component" value="Unassembled WGS sequence"/>
</dbReference>
<evidence type="ECO:0000313" key="1">
    <source>
        <dbReference type="EMBL" id="KAG0712316.1"/>
    </source>
</evidence>
<dbReference type="AlphaFoldDB" id="A0A8J4XUW5"/>
<comment type="caution">
    <text evidence="1">The sequence shown here is derived from an EMBL/GenBank/DDBJ whole genome shotgun (WGS) entry which is preliminary data.</text>
</comment>
<protein>
    <submittedName>
        <fullName evidence="1">Uncharacterized protein</fullName>
    </submittedName>
</protein>
<name>A0A8J4XUW5_CHIOP</name>